<evidence type="ECO:0000256" key="8">
    <source>
        <dbReference type="ARBA" id="ARBA00022679"/>
    </source>
</evidence>
<keyword evidence="8 13" id="KW-0808">Transferase</keyword>
<dbReference type="Gene3D" id="2.40.340.10">
    <property type="entry name" value="MoeA, C-terminal, domain IV"/>
    <property type="match status" value="1"/>
</dbReference>
<evidence type="ECO:0000256" key="11">
    <source>
        <dbReference type="ARBA" id="ARBA00023150"/>
    </source>
</evidence>
<comment type="catalytic activity">
    <reaction evidence="12">
        <text>adenylyl-molybdopterin + molybdate = Mo-molybdopterin + AMP + H(+)</text>
        <dbReference type="Rhea" id="RHEA:35047"/>
        <dbReference type="ChEBI" id="CHEBI:15378"/>
        <dbReference type="ChEBI" id="CHEBI:36264"/>
        <dbReference type="ChEBI" id="CHEBI:62727"/>
        <dbReference type="ChEBI" id="CHEBI:71302"/>
        <dbReference type="ChEBI" id="CHEBI:456215"/>
        <dbReference type="EC" id="2.10.1.1"/>
    </reaction>
</comment>
<keyword evidence="11 13" id="KW-0501">Molybdenum cofactor biosynthesis</keyword>
<dbReference type="PANTHER" id="PTHR10192:SF5">
    <property type="entry name" value="GEPHYRIN"/>
    <property type="match status" value="1"/>
</dbReference>
<dbReference type="Proteomes" id="UP000298460">
    <property type="component" value="Unassembled WGS sequence"/>
</dbReference>
<evidence type="ECO:0000313" key="16">
    <source>
        <dbReference type="Proteomes" id="UP000298460"/>
    </source>
</evidence>
<dbReference type="GO" id="GO:0046872">
    <property type="term" value="F:metal ion binding"/>
    <property type="evidence" value="ECO:0007669"/>
    <property type="project" value="UniProtKB-UniRule"/>
</dbReference>
<dbReference type="InterPro" id="IPR036425">
    <property type="entry name" value="MoaB/Mog-like_dom_sf"/>
</dbReference>
<evidence type="ECO:0000256" key="4">
    <source>
        <dbReference type="ARBA" id="ARBA00010763"/>
    </source>
</evidence>
<dbReference type="OrthoDB" id="9804758at2"/>
<dbReference type="EC" id="2.10.1.1" evidence="5 13"/>
<dbReference type="GO" id="GO:0061599">
    <property type="term" value="F:molybdopterin molybdotransferase activity"/>
    <property type="evidence" value="ECO:0007669"/>
    <property type="project" value="UniProtKB-UniRule"/>
</dbReference>
<dbReference type="InterPro" id="IPR005110">
    <property type="entry name" value="MoeA_linker/N"/>
</dbReference>
<evidence type="ECO:0000259" key="14">
    <source>
        <dbReference type="SMART" id="SM00852"/>
    </source>
</evidence>
<dbReference type="NCBIfam" id="NF045515">
    <property type="entry name" value="Glp_gephyrin"/>
    <property type="match status" value="1"/>
</dbReference>
<dbReference type="SUPFAM" id="SSF63882">
    <property type="entry name" value="MoeA N-terminal region -like"/>
    <property type="match status" value="1"/>
</dbReference>
<dbReference type="UniPathway" id="UPA00344"/>
<evidence type="ECO:0000256" key="12">
    <source>
        <dbReference type="ARBA" id="ARBA00047317"/>
    </source>
</evidence>
<dbReference type="SUPFAM" id="SSF53218">
    <property type="entry name" value="Molybdenum cofactor biosynthesis proteins"/>
    <property type="match status" value="1"/>
</dbReference>
<dbReference type="InterPro" id="IPR036688">
    <property type="entry name" value="MoeA_C_domain_IV_sf"/>
</dbReference>
<dbReference type="CDD" id="cd00887">
    <property type="entry name" value="MoeA"/>
    <property type="match status" value="1"/>
</dbReference>
<comment type="similarity">
    <text evidence="4 13">Belongs to the MoeA family.</text>
</comment>
<accession>A0A4Z0R9R8</accession>
<dbReference type="SMART" id="SM00852">
    <property type="entry name" value="MoCF_biosynth"/>
    <property type="match status" value="1"/>
</dbReference>
<dbReference type="Gene3D" id="2.170.190.11">
    <property type="entry name" value="Molybdopterin biosynthesis moea protein, domain 3"/>
    <property type="match status" value="1"/>
</dbReference>
<evidence type="ECO:0000256" key="10">
    <source>
        <dbReference type="ARBA" id="ARBA00022842"/>
    </source>
</evidence>
<evidence type="ECO:0000256" key="2">
    <source>
        <dbReference type="ARBA" id="ARBA00002901"/>
    </source>
</evidence>
<gene>
    <name evidence="15" type="ORF">E4K67_02940</name>
</gene>
<keyword evidence="9 13" id="KW-0479">Metal-binding</keyword>
<evidence type="ECO:0000256" key="7">
    <source>
        <dbReference type="ARBA" id="ARBA00022505"/>
    </source>
</evidence>
<dbReference type="RefSeq" id="WP_135544886.1">
    <property type="nucleotide sequence ID" value="NZ_SPQQ01000001.1"/>
</dbReference>
<keyword evidence="7 13" id="KW-0500">Molybdenum</keyword>
<feature type="domain" description="MoaB/Mog" evidence="14">
    <location>
        <begin position="182"/>
        <end position="320"/>
    </location>
</feature>
<comment type="function">
    <text evidence="2 13">Catalyzes the insertion of molybdate into adenylated molybdopterin with the concomitant release of AMP.</text>
</comment>
<dbReference type="EMBL" id="SPQQ01000001">
    <property type="protein sequence ID" value="TGE39951.1"/>
    <property type="molecule type" value="Genomic_DNA"/>
</dbReference>
<dbReference type="InterPro" id="IPR005111">
    <property type="entry name" value="MoeA_C_domain_IV"/>
</dbReference>
<dbReference type="FunFam" id="3.40.980.10:FF:000004">
    <property type="entry name" value="Molybdopterin molybdenumtransferase"/>
    <property type="match status" value="1"/>
</dbReference>
<evidence type="ECO:0000256" key="5">
    <source>
        <dbReference type="ARBA" id="ARBA00013269"/>
    </source>
</evidence>
<dbReference type="Gene3D" id="3.40.980.10">
    <property type="entry name" value="MoaB/Mog-like domain"/>
    <property type="match status" value="1"/>
</dbReference>
<comment type="cofactor">
    <cofactor evidence="1 13">
        <name>Mg(2+)</name>
        <dbReference type="ChEBI" id="CHEBI:18420"/>
    </cofactor>
</comment>
<dbReference type="NCBIfam" id="TIGR00177">
    <property type="entry name" value="molyb_syn"/>
    <property type="match status" value="1"/>
</dbReference>
<reference evidence="15 16" key="1">
    <citation type="submission" date="2019-03" db="EMBL/GenBank/DDBJ databases">
        <title>Draft Genome Sequence of Desulfosporosinus fructosivorans Strain 63.6F, Isolated from Marine Sediment in the Baltic Sea.</title>
        <authorList>
            <person name="Hausmann B."/>
            <person name="Vandieken V."/>
            <person name="Pjevac P."/>
            <person name="Schreck K."/>
            <person name="Herbold C.W."/>
            <person name="Loy A."/>
        </authorList>
    </citation>
    <scope>NUCLEOTIDE SEQUENCE [LARGE SCALE GENOMIC DNA]</scope>
    <source>
        <strain evidence="15 16">63.6F</strain>
    </source>
</reference>
<evidence type="ECO:0000256" key="3">
    <source>
        <dbReference type="ARBA" id="ARBA00005046"/>
    </source>
</evidence>
<evidence type="ECO:0000313" key="15">
    <source>
        <dbReference type="EMBL" id="TGE39951.1"/>
    </source>
</evidence>
<dbReference type="Gene3D" id="3.90.105.10">
    <property type="entry name" value="Molybdopterin biosynthesis moea protein, domain 2"/>
    <property type="match status" value="1"/>
</dbReference>
<dbReference type="Pfam" id="PF03454">
    <property type="entry name" value="MoeA_C"/>
    <property type="match status" value="1"/>
</dbReference>
<name>A0A4Z0R9R8_9FIRM</name>
<dbReference type="Pfam" id="PF03453">
    <property type="entry name" value="MoeA_N"/>
    <property type="match status" value="1"/>
</dbReference>
<evidence type="ECO:0000256" key="13">
    <source>
        <dbReference type="RuleBase" id="RU365090"/>
    </source>
</evidence>
<sequence length="431" mass="45967">MKNNIQLEEAQSLLLNRIIPVGKCLVSLLESSGRVLSQDIKASTNIPPFSKSALDGYALIASDTRQADSSAPVQLRVIEETRAGFIAQEKVVSGTTIKVMTGSPIPNGANTLIKHEEVVRNGDYVSIFRTIKAQDNVIKAGEDIEQGKVVAQKGSLITPPLVALLAGLGISQVPVYAKAKIAFMSTGDELLDPSETLQPGKIYNSSLYGLMARCCEMGGHPLDLGIVPDEIAATTARISRGLEEADIVVSTGGVSVGDYDVMKDAMVGAGAEIIFWKVAMKPGSPIIAAVKDKKLIIGLSGNPAAAMVTFDMILTPLIKRLMGKNNPLPDKIQGVFADNFLKASPQRRFLRAKLERKDGVDCLKLTGAQASGILMSMIGCNVLVDIPAGSGPVIFGQRVSGHIVGNISDGYHQEPVEVYEEEPKREELSFS</sequence>
<dbReference type="InterPro" id="IPR036135">
    <property type="entry name" value="MoeA_linker/N_sf"/>
</dbReference>
<comment type="pathway">
    <text evidence="3 13">Cofactor biosynthesis; molybdopterin biosynthesis.</text>
</comment>
<keyword evidence="16" id="KW-1185">Reference proteome</keyword>
<evidence type="ECO:0000256" key="9">
    <source>
        <dbReference type="ARBA" id="ARBA00022723"/>
    </source>
</evidence>
<evidence type="ECO:0000256" key="6">
    <source>
        <dbReference type="ARBA" id="ARBA00021108"/>
    </source>
</evidence>
<keyword evidence="10 13" id="KW-0460">Magnesium</keyword>
<organism evidence="15 16">
    <name type="scientific">Desulfosporosinus fructosivorans</name>
    <dbReference type="NCBI Taxonomy" id="2018669"/>
    <lineage>
        <taxon>Bacteria</taxon>
        <taxon>Bacillati</taxon>
        <taxon>Bacillota</taxon>
        <taxon>Clostridia</taxon>
        <taxon>Eubacteriales</taxon>
        <taxon>Desulfitobacteriaceae</taxon>
        <taxon>Desulfosporosinus</taxon>
    </lineage>
</organism>
<dbReference type="GO" id="GO:0006777">
    <property type="term" value="P:Mo-molybdopterin cofactor biosynthetic process"/>
    <property type="evidence" value="ECO:0007669"/>
    <property type="project" value="UniProtKB-UniRule"/>
</dbReference>
<dbReference type="InterPro" id="IPR038987">
    <property type="entry name" value="MoeA-like"/>
</dbReference>
<evidence type="ECO:0000256" key="1">
    <source>
        <dbReference type="ARBA" id="ARBA00001946"/>
    </source>
</evidence>
<protein>
    <recommendedName>
        <fullName evidence="6 13">Molybdopterin molybdenumtransferase</fullName>
        <ecNumber evidence="5 13">2.10.1.1</ecNumber>
    </recommendedName>
</protein>
<dbReference type="InterPro" id="IPR001453">
    <property type="entry name" value="MoaB/Mog_dom"/>
</dbReference>
<dbReference type="PANTHER" id="PTHR10192">
    <property type="entry name" value="MOLYBDOPTERIN BIOSYNTHESIS PROTEIN"/>
    <property type="match status" value="1"/>
</dbReference>
<comment type="caution">
    <text evidence="15">The sequence shown here is derived from an EMBL/GenBank/DDBJ whole genome shotgun (WGS) entry which is preliminary data.</text>
</comment>
<dbReference type="GO" id="GO:0005829">
    <property type="term" value="C:cytosol"/>
    <property type="evidence" value="ECO:0007669"/>
    <property type="project" value="TreeGrafter"/>
</dbReference>
<dbReference type="SUPFAM" id="SSF63867">
    <property type="entry name" value="MoeA C-terminal domain-like"/>
    <property type="match status" value="1"/>
</dbReference>
<dbReference type="Pfam" id="PF00994">
    <property type="entry name" value="MoCF_biosynth"/>
    <property type="match status" value="1"/>
</dbReference>
<proteinExistence type="inferred from homology"/>
<dbReference type="AlphaFoldDB" id="A0A4Z0R9R8"/>